<proteinExistence type="predicted"/>
<reference evidence="3 4" key="1">
    <citation type="submission" date="2014-02" db="EMBL/GenBank/DDBJ databases">
        <title>The small core and large imbalanced accessory genome model reveals a collaborative survival strategy of Sorangium cellulosum strains in nature.</title>
        <authorList>
            <person name="Han K."/>
            <person name="Peng R."/>
            <person name="Blom J."/>
            <person name="Li Y.-Z."/>
        </authorList>
    </citation>
    <scope>NUCLEOTIDE SEQUENCE [LARGE SCALE GENOMIC DNA]</scope>
    <source>
        <strain evidence="3 4">So0008-312</strain>
    </source>
</reference>
<evidence type="ECO:0008006" key="5">
    <source>
        <dbReference type="Google" id="ProtNLM"/>
    </source>
</evidence>
<evidence type="ECO:0000256" key="1">
    <source>
        <dbReference type="SAM" id="MobiDB-lite"/>
    </source>
</evidence>
<name>A0A150R1H1_SORCE</name>
<organism evidence="3 4">
    <name type="scientific">Sorangium cellulosum</name>
    <name type="common">Polyangium cellulosum</name>
    <dbReference type="NCBI Taxonomy" id="56"/>
    <lineage>
        <taxon>Bacteria</taxon>
        <taxon>Pseudomonadati</taxon>
        <taxon>Myxococcota</taxon>
        <taxon>Polyangia</taxon>
        <taxon>Polyangiales</taxon>
        <taxon>Polyangiaceae</taxon>
        <taxon>Sorangium</taxon>
    </lineage>
</organism>
<comment type="caution">
    <text evidence="3">The sequence shown here is derived from an EMBL/GenBank/DDBJ whole genome shotgun (WGS) entry which is preliminary data.</text>
</comment>
<evidence type="ECO:0000313" key="4">
    <source>
        <dbReference type="Proteomes" id="UP000075260"/>
    </source>
</evidence>
<gene>
    <name evidence="3" type="ORF">BE15_41095</name>
</gene>
<feature type="region of interest" description="Disordered" evidence="1">
    <location>
        <begin position="252"/>
        <end position="271"/>
    </location>
</feature>
<protein>
    <recommendedName>
        <fullName evidence="5">Secreted protein</fullName>
    </recommendedName>
</protein>
<accession>A0A150R1H1</accession>
<evidence type="ECO:0000313" key="3">
    <source>
        <dbReference type="EMBL" id="KYF74110.1"/>
    </source>
</evidence>
<keyword evidence="2" id="KW-0732">Signal</keyword>
<evidence type="ECO:0000256" key="2">
    <source>
        <dbReference type="SAM" id="SignalP"/>
    </source>
</evidence>
<feature type="chain" id="PRO_5007567384" description="Secreted protein" evidence="2">
    <location>
        <begin position="49"/>
        <end position="530"/>
    </location>
</feature>
<feature type="signal peptide" evidence="2">
    <location>
        <begin position="1"/>
        <end position="48"/>
    </location>
</feature>
<dbReference type="Proteomes" id="UP000075260">
    <property type="component" value="Unassembled WGS sequence"/>
</dbReference>
<dbReference type="EMBL" id="JEMA01000141">
    <property type="protein sequence ID" value="KYF74110.1"/>
    <property type="molecule type" value="Genomic_DNA"/>
</dbReference>
<dbReference type="AlphaFoldDB" id="A0A150R1H1"/>
<sequence>MSMHGRRYGEGHLARVAISVANRVDCGSALASLAVAAAALLATSPAAADEPRSATEPRLMVETGEITSVIDAFDEGDNFDLNFSFGFEYATKGAKIRRETSIAAPGLSTGGYTSNLLNVASYSEATSKFNMRLDVGVYRDLALYLRMPLILSHSRELTDLDGSAAHQSVALAGAPGEQLFSLPFTSPTRSGIEYLAVGADVNIMNQARDRTKPTWLFGIEGRFPVSEPMHACTESPRSGQVKCADPTDINRNGETDLPFEGGRMTQRDPGVSRGTIGLEVHTYLSKRIKYVEPYGGFKALFEFQQESSDYGLIDLKTSLVNHPPLVGTVMLGMMIIPWENREKFTGLTFDLRFTGEYHSEGRDYSELFDALGSTDASSLRQPQWASFRQNEAYNVNACRSGDPSACAPSVIDEGSQRTYFTGLADVQPYGSYRGSASVTWRAAELVKFQLGVGFRHDQGHGIGGDQPCNSQYKDDIGTAGPCRRQNEDGSFTVTGSPNPNYRPSINAIGRRFYVNDSNTFDIFASGTFMF</sequence>